<accession>A0ABX5ZCF4</accession>
<dbReference type="EMBL" id="CP043031">
    <property type="protein sequence ID" value="QEH94314.1"/>
    <property type="molecule type" value="Genomic_DNA"/>
</dbReference>
<protein>
    <submittedName>
        <fullName evidence="1">Uncharacterized protein</fullName>
    </submittedName>
</protein>
<organism evidence="1 2">
    <name type="scientific">Dermacoccus abyssi</name>
    <dbReference type="NCBI Taxonomy" id="322596"/>
    <lineage>
        <taxon>Bacteria</taxon>
        <taxon>Bacillati</taxon>
        <taxon>Actinomycetota</taxon>
        <taxon>Actinomycetes</taxon>
        <taxon>Micrococcales</taxon>
        <taxon>Dermacoccaceae</taxon>
        <taxon>Dermacoccus</taxon>
    </lineage>
</organism>
<proteinExistence type="predicted"/>
<sequence length="146" mass="16076">MRFQNAFDEWLWHHEPLPLEVGDAVRFHRHLELLAPPERPQRSVLVHVFASARSRLGSIAARPSVVADMGDEHYVIHLGDGQAQIAAAHAGVLYPPQKMASIAAMGHAAYWTYFEPDEKPVTEVLAALDAAAGPTVSRRYSQSSVS</sequence>
<keyword evidence="2" id="KW-1185">Reference proteome</keyword>
<evidence type="ECO:0000313" key="1">
    <source>
        <dbReference type="EMBL" id="QEH94314.1"/>
    </source>
</evidence>
<gene>
    <name evidence="1" type="ORF">FV141_12885</name>
</gene>
<evidence type="ECO:0000313" key="2">
    <source>
        <dbReference type="Proteomes" id="UP000323565"/>
    </source>
</evidence>
<dbReference type="Proteomes" id="UP000323565">
    <property type="component" value="Chromosome"/>
</dbReference>
<name>A0ABX5ZCF4_9MICO</name>
<reference evidence="1 2" key="1">
    <citation type="submission" date="2019-08" db="EMBL/GenBank/DDBJ databases">
        <title>Dermacoccus abyssi strain HZAU 226, whole genome Nanopore sequencing project.</title>
        <authorList>
            <person name="Guo A."/>
            <person name="Zhang X."/>
            <person name="Ruan Y."/>
            <person name="Liu W."/>
            <person name="Chen Q."/>
            <person name="Gu L."/>
        </authorList>
    </citation>
    <scope>NUCLEOTIDE SEQUENCE [LARGE SCALE GENOMIC DNA]</scope>
    <source>
        <strain evidence="1 2">HZAU 226</strain>
    </source>
</reference>